<gene>
    <name evidence="3" type="ORF">OO014_13515</name>
</gene>
<dbReference type="RefSeq" id="WP_272462848.1">
    <property type="nucleotide sequence ID" value="NZ_JAPFQL010000060.1"/>
</dbReference>
<sequence>MSGVITLIKEDHQKLESVFKKLEKAEPQEIPDLLRQVQELLVPHSKAEEKVVYPAIKQIVPDESSDVEDGLEEHHHVEATLEQLLASDPEAPGVDGLIAAMIGEVRHHVEEEEEQILPSFSEAASNQQLSELGEQFTAAKEEELQSLRGGSAGA</sequence>
<keyword evidence="4" id="KW-1185">Reference proteome</keyword>
<dbReference type="PANTHER" id="PTHR35585">
    <property type="entry name" value="HHE DOMAIN PROTEIN (AFU_ORTHOLOGUE AFUA_4G00730)"/>
    <property type="match status" value="1"/>
</dbReference>
<dbReference type="Pfam" id="PF01814">
    <property type="entry name" value="Hemerythrin"/>
    <property type="match status" value="1"/>
</dbReference>
<dbReference type="EMBL" id="JAPFQL010000060">
    <property type="protein sequence ID" value="MDC5698274.1"/>
    <property type="molecule type" value="Genomic_DNA"/>
</dbReference>
<organism evidence="3 4">
    <name type="scientific">Intrasporangium calvum</name>
    <dbReference type="NCBI Taxonomy" id="53358"/>
    <lineage>
        <taxon>Bacteria</taxon>
        <taxon>Bacillati</taxon>
        <taxon>Actinomycetota</taxon>
        <taxon>Actinomycetes</taxon>
        <taxon>Micrococcales</taxon>
        <taxon>Intrasporangiaceae</taxon>
        <taxon>Intrasporangium</taxon>
    </lineage>
</organism>
<evidence type="ECO:0000313" key="3">
    <source>
        <dbReference type="EMBL" id="MDC5698274.1"/>
    </source>
</evidence>
<reference evidence="3 4" key="1">
    <citation type="submission" date="2022-11" db="EMBL/GenBank/DDBJ databases">
        <title>Anaerobic phenanthrene biodegradation by a DNRA strain PheN6.</title>
        <authorList>
            <person name="Zhang Z."/>
        </authorList>
    </citation>
    <scope>NUCLEOTIDE SEQUENCE [LARGE SCALE GENOMIC DNA]</scope>
    <source>
        <strain evidence="3 4">PheN6</strain>
    </source>
</reference>
<name>A0ABT5GJL6_9MICO</name>
<proteinExistence type="predicted"/>
<accession>A0ABT5GJL6</accession>
<dbReference type="InterPro" id="IPR012312">
    <property type="entry name" value="Hemerythrin-like"/>
</dbReference>
<dbReference type="PANTHER" id="PTHR35585:SF1">
    <property type="entry name" value="HHE DOMAIN PROTEIN (AFU_ORTHOLOGUE AFUA_4G00730)"/>
    <property type="match status" value="1"/>
</dbReference>
<protein>
    <submittedName>
        <fullName evidence="3">Hemerythrin domain-containing protein</fullName>
    </submittedName>
</protein>
<feature type="region of interest" description="Disordered" evidence="1">
    <location>
        <begin position="110"/>
        <end position="130"/>
    </location>
</feature>
<evidence type="ECO:0000259" key="2">
    <source>
        <dbReference type="Pfam" id="PF01814"/>
    </source>
</evidence>
<feature type="domain" description="Hemerythrin-like" evidence="2">
    <location>
        <begin position="5"/>
        <end position="118"/>
    </location>
</feature>
<comment type="caution">
    <text evidence="3">The sequence shown here is derived from an EMBL/GenBank/DDBJ whole genome shotgun (WGS) entry which is preliminary data.</text>
</comment>
<evidence type="ECO:0000313" key="4">
    <source>
        <dbReference type="Proteomes" id="UP001150259"/>
    </source>
</evidence>
<evidence type="ECO:0000256" key="1">
    <source>
        <dbReference type="SAM" id="MobiDB-lite"/>
    </source>
</evidence>
<dbReference type="Gene3D" id="1.20.120.520">
    <property type="entry name" value="nmb1532 protein domain like"/>
    <property type="match status" value="1"/>
</dbReference>
<dbReference type="Proteomes" id="UP001150259">
    <property type="component" value="Unassembled WGS sequence"/>
</dbReference>